<evidence type="ECO:0000259" key="1">
    <source>
        <dbReference type="Pfam" id="PF20155"/>
    </source>
</evidence>
<gene>
    <name evidence="2" type="ORF">CWN47_02895</name>
</gene>
<proteinExistence type="predicted"/>
<sequence length="197" mass="20769">MATLRELIIKVSANSQSFQTEIARASRMGQDYYKTMQNGGRQAAAAAKESQKALSELTDGFASAGRAATAAAAAFATGKLVQIADQWNSVNARLKQASVSTNDFTLSQTRLMAISQSTGTAFTDNANLFSRAAASMREFGYSSDEVLKITEAVSTGLKLSGASTEEAGSVITQFSQALAQGVLRGEEFNAVNESGDR</sequence>
<evidence type="ECO:0000313" key="2">
    <source>
        <dbReference type="EMBL" id="PLM97451.1"/>
    </source>
</evidence>
<dbReference type="EMBL" id="PIDP01000039">
    <property type="protein sequence ID" value="PLM97451.1"/>
    <property type="molecule type" value="Genomic_DNA"/>
</dbReference>
<dbReference type="Proteomes" id="UP000234412">
    <property type="component" value="Unassembled WGS sequence"/>
</dbReference>
<organism evidence="2 3">
    <name type="scientific">Klebsiella variicola</name>
    <dbReference type="NCBI Taxonomy" id="244366"/>
    <lineage>
        <taxon>Bacteria</taxon>
        <taxon>Pseudomonadati</taxon>
        <taxon>Pseudomonadota</taxon>
        <taxon>Gammaproteobacteria</taxon>
        <taxon>Enterobacterales</taxon>
        <taxon>Enterobacteriaceae</taxon>
        <taxon>Klebsiella/Raoultella group</taxon>
        <taxon>Klebsiella</taxon>
        <taxon>Klebsiella pneumoniae complex</taxon>
    </lineage>
</organism>
<name>A0A2N4Z7N5_KLEVA</name>
<feature type="non-terminal residue" evidence="2">
    <location>
        <position position="197"/>
    </location>
</feature>
<feature type="domain" description="Tape measure protein N-terminal" evidence="1">
    <location>
        <begin position="79"/>
        <end position="194"/>
    </location>
</feature>
<dbReference type="NCBIfam" id="TIGR02675">
    <property type="entry name" value="tape_meas_nterm"/>
    <property type="match status" value="1"/>
</dbReference>
<dbReference type="InterPro" id="IPR013491">
    <property type="entry name" value="Tape_meas_N"/>
</dbReference>
<reference evidence="2 3" key="2">
    <citation type="submission" date="2018-01" db="EMBL/GenBank/DDBJ databases">
        <title>Genomic study of Klebsiella pneumoniae.</title>
        <authorList>
            <person name="Yang Y."/>
            <person name="Bicalho R."/>
        </authorList>
    </citation>
    <scope>NUCLEOTIDE SEQUENCE [LARGE SCALE GENOMIC DNA]</scope>
    <source>
        <strain evidence="2 3">A8</strain>
    </source>
</reference>
<accession>A0A2N4Z7N5</accession>
<dbReference type="Pfam" id="PF20155">
    <property type="entry name" value="TMP_3"/>
    <property type="match status" value="1"/>
</dbReference>
<dbReference type="AlphaFoldDB" id="A0A2N4Z7N5"/>
<protein>
    <submittedName>
        <fullName evidence="2">Phage tail tape measure protein</fullName>
    </submittedName>
</protein>
<comment type="caution">
    <text evidence="2">The sequence shown here is derived from an EMBL/GenBank/DDBJ whole genome shotgun (WGS) entry which is preliminary data.</text>
</comment>
<reference evidence="2 3" key="1">
    <citation type="submission" date="2017-11" db="EMBL/GenBank/DDBJ databases">
        <authorList>
            <person name="Han C.G."/>
        </authorList>
    </citation>
    <scope>NUCLEOTIDE SEQUENCE [LARGE SCALE GENOMIC DNA]</scope>
    <source>
        <strain evidence="2 3">A8</strain>
    </source>
</reference>
<evidence type="ECO:0000313" key="3">
    <source>
        <dbReference type="Proteomes" id="UP000234412"/>
    </source>
</evidence>